<dbReference type="InterPro" id="IPR011045">
    <property type="entry name" value="N2O_reductase_N"/>
</dbReference>
<evidence type="ECO:0000259" key="2">
    <source>
        <dbReference type="Pfam" id="PF13360"/>
    </source>
</evidence>
<name>A0ABU3BBN6_9GAMM</name>
<dbReference type="Gene3D" id="2.130.10.10">
    <property type="entry name" value="YVTN repeat-like/Quinoprotein amine dehydrogenase"/>
    <property type="match status" value="2"/>
</dbReference>
<dbReference type="PANTHER" id="PTHR47197:SF3">
    <property type="entry name" value="DIHYDRO-HEME D1 DEHYDROGENASE"/>
    <property type="match status" value="1"/>
</dbReference>
<keyword evidence="4" id="KW-1185">Reference proteome</keyword>
<organism evidence="3 4">
    <name type="scientific">Spectribacter acetivorans</name>
    <dbReference type="NCBI Taxonomy" id="3075603"/>
    <lineage>
        <taxon>Bacteria</taxon>
        <taxon>Pseudomonadati</taxon>
        <taxon>Pseudomonadota</taxon>
        <taxon>Gammaproteobacteria</taxon>
        <taxon>Salinisphaerales</taxon>
        <taxon>Salinisphaeraceae</taxon>
        <taxon>Spectribacter</taxon>
    </lineage>
</organism>
<evidence type="ECO:0000313" key="3">
    <source>
        <dbReference type="EMBL" id="MDT0619232.1"/>
    </source>
</evidence>
<dbReference type="EMBL" id="JAVRHY010000012">
    <property type="protein sequence ID" value="MDT0619232.1"/>
    <property type="molecule type" value="Genomic_DNA"/>
</dbReference>
<dbReference type="RefSeq" id="WP_311659599.1">
    <property type="nucleotide sequence ID" value="NZ_JAVRHY010000012.1"/>
</dbReference>
<dbReference type="InterPro" id="IPR051200">
    <property type="entry name" value="Host-pathogen_enzymatic-act"/>
</dbReference>
<feature type="domain" description="Pyrrolo-quinoline quinone repeat" evidence="2">
    <location>
        <begin position="115"/>
        <end position="172"/>
    </location>
</feature>
<dbReference type="PANTHER" id="PTHR47197">
    <property type="entry name" value="PROTEIN NIRF"/>
    <property type="match status" value="1"/>
</dbReference>
<proteinExistence type="predicted"/>
<feature type="signal peptide" evidence="1">
    <location>
        <begin position="1"/>
        <end position="28"/>
    </location>
</feature>
<dbReference type="InterPro" id="IPR015943">
    <property type="entry name" value="WD40/YVTN_repeat-like_dom_sf"/>
</dbReference>
<keyword evidence="1" id="KW-0732">Signal</keyword>
<protein>
    <submittedName>
        <fullName evidence="3">PQQ-binding-like beta-propeller repeat protein</fullName>
    </submittedName>
</protein>
<dbReference type="Proteomes" id="UP001259982">
    <property type="component" value="Unassembled WGS sequence"/>
</dbReference>
<dbReference type="InterPro" id="IPR002372">
    <property type="entry name" value="PQQ_rpt_dom"/>
</dbReference>
<evidence type="ECO:0000256" key="1">
    <source>
        <dbReference type="SAM" id="SignalP"/>
    </source>
</evidence>
<feature type="chain" id="PRO_5045331828" evidence="1">
    <location>
        <begin position="29"/>
        <end position="413"/>
    </location>
</feature>
<dbReference type="SUPFAM" id="SSF50974">
    <property type="entry name" value="Nitrous oxide reductase, N-terminal domain"/>
    <property type="match status" value="1"/>
</dbReference>
<evidence type="ECO:0000313" key="4">
    <source>
        <dbReference type="Proteomes" id="UP001259982"/>
    </source>
</evidence>
<reference evidence="3 4" key="1">
    <citation type="submission" date="2023-09" db="EMBL/GenBank/DDBJ databases">
        <authorList>
            <person name="Rey-Velasco X."/>
        </authorList>
    </citation>
    <scope>NUCLEOTIDE SEQUENCE [LARGE SCALE GENOMIC DNA]</scope>
    <source>
        <strain evidence="3 4">P385</strain>
    </source>
</reference>
<comment type="caution">
    <text evidence="3">The sequence shown here is derived from an EMBL/GenBank/DDBJ whole genome shotgun (WGS) entry which is preliminary data.</text>
</comment>
<gene>
    <name evidence="3" type="ORF">RM531_12170</name>
</gene>
<accession>A0ABU3BBN6</accession>
<sequence>MPSHATLLNRLGRVLAMAAGLAAGAAGAAELRDVVIAGNNWDGTATVFDPDTFEVITEINVVPDREQRMEEIRGNPWRWVQFQFIRHVIGEGNDQLVDDMFTSNDGRRLFVSRPSFADVVAIDVASGEIVWRTPVEGARSDHAAISPDGKTFLVSASMANRVHAIDTETGEITGGFDSGDQPHENSYSEDGERIYHASIGKVFVPTTAGWLDWLKGDRWFQVVDADSFEVLERVDMGEKLAEFGMPWVDSAVRPMAVHPDERFVYMQISFLHGFVEYDLTEDRVTRVAKLPVPAETEAMSTWDYQLNSAHHGLAMNPAGSKLCVAGTMDGYAAIVDRETLEPTLIELAEHPLDAKPYWATESADGQHCYVSVSQQDRVSVISFESAEEVASVPVGDHPQRVRTGRLRLDETAP</sequence>
<dbReference type="Pfam" id="PF13360">
    <property type="entry name" value="PQQ_2"/>
    <property type="match status" value="1"/>
</dbReference>